<evidence type="ECO:0000313" key="1">
    <source>
        <dbReference type="EMBL" id="KAJ1110830.1"/>
    </source>
</evidence>
<protein>
    <submittedName>
        <fullName evidence="1">Uncharacterized protein</fullName>
    </submittedName>
</protein>
<comment type="caution">
    <text evidence="1">The sequence shown here is derived from an EMBL/GenBank/DDBJ whole genome shotgun (WGS) entry which is preliminary data.</text>
</comment>
<sequence length="91" mass="10455">MLCRVACPLPENGRCFRLRKQEKVSHAEVSWAMDRFPNRSVQEGGHPSEVKPDIRSQLHLQEYYTPFIVLPQSLETVIPTKIARILQAALQ</sequence>
<dbReference type="EMBL" id="JANPWB010000013">
    <property type="protein sequence ID" value="KAJ1110830.1"/>
    <property type="molecule type" value="Genomic_DNA"/>
</dbReference>
<evidence type="ECO:0000313" key="2">
    <source>
        <dbReference type="Proteomes" id="UP001066276"/>
    </source>
</evidence>
<keyword evidence="2" id="KW-1185">Reference proteome</keyword>
<dbReference type="AlphaFoldDB" id="A0AAV7N7I7"/>
<reference evidence="1" key="1">
    <citation type="journal article" date="2022" name="bioRxiv">
        <title>Sequencing and chromosome-scale assembly of the giantPleurodeles waltlgenome.</title>
        <authorList>
            <person name="Brown T."/>
            <person name="Elewa A."/>
            <person name="Iarovenko S."/>
            <person name="Subramanian E."/>
            <person name="Araus A.J."/>
            <person name="Petzold A."/>
            <person name="Susuki M."/>
            <person name="Suzuki K.-i.T."/>
            <person name="Hayashi T."/>
            <person name="Toyoda A."/>
            <person name="Oliveira C."/>
            <person name="Osipova E."/>
            <person name="Leigh N.D."/>
            <person name="Simon A."/>
            <person name="Yun M.H."/>
        </authorList>
    </citation>
    <scope>NUCLEOTIDE SEQUENCE</scope>
    <source>
        <strain evidence="1">20211129_DDA</strain>
        <tissue evidence="1">Liver</tissue>
    </source>
</reference>
<name>A0AAV7N7I7_PLEWA</name>
<accession>A0AAV7N7I7</accession>
<proteinExistence type="predicted"/>
<gene>
    <name evidence="1" type="ORF">NDU88_008176</name>
</gene>
<organism evidence="1 2">
    <name type="scientific">Pleurodeles waltl</name>
    <name type="common">Iberian ribbed newt</name>
    <dbReference type="NCBI Taxonomy" id="8319"/>
    <lineage>
        <taxon>Eukaryota</taxon>
        <taxon>Metazoa</taxon>
        <taxon>Chordata</taxon>
        <taxon>Craniata</taxon>
        <taxon>Vertebrata</taxon>
        <taxon>Euteleostomi</taxon>
        <taxon>Amphibia</taxon>
        <taxon>Batrachia</taxon>
        <taxon>Caudata</taxon>
        <taxon>Salamandroidea</taxon>
        <taxon>Salamandridae</taxon>
        <taxon>Pleurodelinae</taxon>
        <taxon>Pleurodeles</taxon>
    </lineage>
</organism>
<dbReference type="Proteomes" id="UP001066276">
    <property type="component" value="Chromosome 9"/>
</dbReference>